<dbReference type="Proteomes" id="UP000195557">
    <property type="component" value="Unassembled WGS sequence"/>
</dbReference>
<dbReference type="eggNOG" id="ENOG502S7HJ">
    <property type="taxonomic scope" value="Eukaryota"/>
</dbReference>
<evidence type="ECO:0000313" key="2">
    <source>
        <dbReference type="EMBL" id="OUS48645.1"/>
    </source>
</evidence>
<dbReference type="AlphaFoldDB" id="A0A1Y5INW9"/>
<evidence type="ECO:0000259" key="1">
    <source>
        <dbReference type="Pfam" id="PF02190"/>
    </source>
</evidence>
<feature type="domain" description="Lon N-terminal" evidence="1">
    <location>
        <begin position="93"/>
        <end position="287"/>
    </location>
</feature>
<dbReference type="Pfam" id="PF02190">
    <property type="entry name" value="LON_substr_bdg"/>
    <property type="match status" value="1"/>
</dbReference>
<dbReference type="InterPro" id="IPR003111">
    <property type="entry name" value="Lon_prtase_N"/>
</dbReference>
<name>A0A1Y5INW9_OSTTA</name>
<accession>A0A1Y5INW9</accession>
<organism evidence="2">
    <name type="scientific">Ostreococcus tauri</name>
    <name type="common">Marine green alga</name>
    <dbReference type="NCBI Taxonomy" id="70448"/>
    <lineage>
        <taxon>Eukaryota</taxon>
        <taxon>Viridiplantae</taxon>
        <taxon>Chlorophyta</taxon>
        <taxon>Mamiellophyceae</taxon>
        <taxon>Mamiellales</taxon>
        <taxon>Bathycoccaceae</taxon>
        <taxon>Ostreococcus</taxon>
    </lineage>
</organism>
<dbReference type="EMBL" id="KZ155774">
    <property type="protein sequence ID" value="OUS48645.1"/>
    <property type="molecule type" value="Genomic_DNA"/>
</dbReference>
<reference evidence="2" key="1">
    <citation type="submission" date="2017-04" db="EMBL/GenBank/DDBJ databases">
        <title>Population genomics of picophytoplankton unveils novel chromosome hypervariability.</title>
        <authorList>
            <consortium name="DOE Joint Genome Institute"/>
            <person name="Blanc-Mathieu R."/>
            <person name="Krasovec M."/>
            <person name="Hebrard M."/>
            <person name="Yau S."/>
            <person name="Desgranges E."/>
            <person name="Martin J."/>
            <person name="Schackwitz W."/>
            <person name="Kuo A."/>
            <person name="Salin G."/>
            <person name="Donnadieu C."/>
            <person name="Desdevises Y."/>
            <person name="Sanchez-Ferandin S."/>
            <person name="Moreau H."/>
            <person name="Rivals E."/>
            <person name="Grigoriev I.V."/>
            <person name="Grimsley N."/>
            <person name="Eyre-Walker A."/>
            <person name="Piganeau G."/>
        </authorList>
    </citation>
    <scope>NUCLEOTIDE SEQUENCE [LARGE SCALE GENOMIC DNA]</scope>
    <source>
        <strain evidence="2">RCC 1115</strain>
    </source>
</reference>
<protein>
    <recommendedName>
        <fullName evidence="1">Lon N-terminal domain-containing protein</fullName>
    </recommendedName>
</protein>
<gene>
    <name evidence="2" type="ORF">BE221DRAFT_189982</name>
</gene>
<sequence length="333" mass="35670">MSALASRVMAIASTSRTRSCIDDAHLRVMSHARLSTLRCGLVRLSASGDEGDARESEGGRGDNDAGKLSASDLQILQARMEAIRAQEATLEQLPIVVLDASVPKQVLPLTFDASNPKRKLNAGTWLGENVKIGDRFGMLGQAPSNGQILPNGVVVTVNRLLVKPSGESLVELIAGQRFAIVGAPFEDEENQNAPSARVRWIENHLGAGAQTVEGVDAVDDIDPSSCSVETRALALELPSLVDDWLALVVAKKRERQPDQMQLILSHLGERPNVDQPAELACWIAGLINPIPALGVAYEIRPALLCAPTVGDMISIVYQGIKLSIEKLRGAPEM</sequence>
<proteinExistence type="predicted"/>